<evidence type="ECO:0000256" key="9">
    <source>
        <dbReference type="HAMAP-Rule" id="MF_01844"/>
    </source>
</evidence>
<feature type="transmembrane region" description="Helical" evidence="9">
    <location>
        <begin position="370"/>
        <end position="388"/>
    </location>
</feature>
<keyword evidence="6 9" id="KW-0915">Sodium</keyword>
<name>A0A1S8SCL9_CLOBE</name>
<evidence type="ECO:0000256" key="4">
    <source>
        <dbReference type="ARBA" id="ARBA00022692"/>
    </source>
</evidence>
<evidence type="ECO:0000256" key="6">
    <source>
        <dbReference type="ARBA" id="ARBA00023053"/>
    </source>
</evidence>
<comment type="caution">
    <text evidence="10">The sequence shown here is derived from an EMBL/GenBank/DDBJ whole genome shotgun (WGS) entry which is preliminary data.</text>
</comment>
<dbReference type="InterPro" id="IPR023171">
    <property type="entry name" value="Na/H_antiporter_dom_sf"/>
</dbReference>
<reference evidence="10 11" key="1">
    <citation type="submission" date="2016-05" db="EMBL/GenBank/DDBJ databases">
        <title>Microbial solvent formation.</title>
        <authorList>
            <person name="Poehlein A."/>
            <person name="Montoya Solano J.D."/>
            <person name="Flitsch S."/>
            <person name="Krabben P."/>
            <person name="Duerre P."/>
            <person name="Daniel R."/>
        </authorList>
    </citation>
    <scope>NUCLEOTIDE SEQUENCE [LARGE SCALE GENOMIC DNA]</scope>
    <source>
        <strain evidence="10 11">DSM 53</strain>
    </source>
</reference>
<evidence type="ECO:0000313" key="10">
    <source>
        <dbReference type="EMBL" id="OOM63238.1"/>
    </source>
</evidence>
<dbReference type="GO" id="GO:0015385">
    <property type="term" value="F:sodium:proton antiporter activity"/>
    <property type="evidence" value="ECO:0007669"/>
    <property type="project" value="UniProtKB-UniRule"/>
</dbReference>
<accession>A0A1S8SCL9</accession>
<dbReference type="Gene3D" id="1.20.1530.10">
    <property type="entry name" value="Na+/H+ antiporter like domain"/>
    <property type="match status" value="1"/>
</dbReference>
<comment type="similarity">
    <text evidence="9">Belongs to the NhaA Na(+)/H(+) (TC 2.A.33) antiporter family.</text>
</comment>
<feature type="transmembrane region" description="Helical" evidence="9">
    <location>
        <begin position="295"/>
        <end position="318"/>
    </location>
</feature>
<dbReference type="HAMAP" id="MF_01844">
    <property type="entry name" value="NhaA"/>
    <property type="match status" value="1"/>
</dbReference>
<keyword evidence="8 9" id="KW-0739">Sodium transport</keyword>
<keyword evidence="9" id="KW-0813">Transport</keyword>
<evidence type="ECO:0000256" key="5">
    <source>
        <dbReference type="ARBA" id="ARBA00022989"/>
    </source>
</evidence>
<comment type="subcellular location">
    <subcellularLocation>
        <location evidence="1">Cell inner membrane</location>
        <topology evidence="1">Multi-pass membrane protein</topology>
    </subcellularLocation>
    <subcellularLocation>
        <location evidence="9">Cell membrane</location>
        <topology evidence="9">Multi-pass membrane protein</topology>
    </subcellularLocation>
</comment>
<dbReference type="InterPro" id="IPR004670">
    <property type="entry name" value="NhaA"/>
</dbReference>
<dbReference type="GO" id="GO:0005886">
    <property type="term" value="C:plasma membrane"/>
    <property type="evidence" value="ECO:0007669"/>
    <property type="project" value="UniProtKB-SubCell"/>
</dbReference>
<dbReference type="AlphaFoldDB" id="A0A1S8SCL9"/>
<dbReference type="Proteomes" id="UP000190973">
    <property type="component" value="Unassembled WGS sequence"/>
</dbReference>
<proteinExistence type="inferred from homology"/>
<evidence type="ECO:0000256" key="2">
    <source>
        <dbReference type="ARBA" id="ARBA00022449"/>
    </source>
</evidence>
<gene>
    <name evidence="10" type="primary">nhaA_2</name>
    <name evidence="9" type="synonym">nhaA</name>
    <name evidence="10" type="ORF">CLBCK_11710</name>
</gene>
<evidence type="ECO:0000256" key="8">
    <source>
        <dbReference type="ARBA" id="ARBA00023201"/>
    </source>
</evidence>
<comment type="catalytic activity">
    <reaction evidence="9">
        <text>Na(+)(in) + 2 H(+)(out) = Na(+)(out) + 2 H(+)(in)</text>
        <dbReference type="Rhea" id="RHEA:29251"/>
        <dbReference type="ChEBI" id="CHEBI:15378"/>
        <dbReference type="ChEBI" id="CHEBI:29101"/>
    </reaction>
</comment>
<keyword evidence="9" id="KW-0406">Ion transport</keyword>
<dbReference type="NCBIfam" id="TIGR00773">
    <property type="entry name" value="NhaA"/>
    <property type="match status" value="1"/>
</dbReference>
<feature type="transmembrane region" description="Helical" evidence="9">
    <location>
        <begin position="155"/>
        <end position="178"/>
    </location>
</feature>
<evidence type="ECO:0000256" key="3">
    <source>
        <dbReference type="ARBA" id="ARBA00022475"/>
    </source>
</evidence>
<dbReference type="Pfam" id="PF06965">
    <property type="entry name" value="Na_H_antiport_1"/>
    <property type="match status" value="1"/>
</dbReference>
<evidence type="ECO:0000256" key="1">
    <source>
        <dbReference type="ARBA" id="ARBA00004429"/>
    </source>
</evidence>
<keyword evidence="5 9" id="KW-1133">Transmembrane helix</keyword>
<feature type="transmembrane region" description="Helical" evidence="9">
    <location>
        <begin position="131"/>
        <end position="148"/>
    </location>
</feature>
<organism evidence="10 11">
    <name type="scientific">Clostridium beijerinckii</name>
    <name type="common">Clostridium MP</name>
    <dbReference type="NCBI Taxonomy" id="1520"/>
    <lineage>
        <taxon>Bacteria</taxon>
        <taxon>Bacillati</taxon>
        <taxon>Bacillota</taxon>
        <taxon>Clostridia</taxon>
        <taxon>Eubacteriales</taxon>
        <taxon>Clostridiaceae</taxon>
        <taxon>Clostridium</taxon>
    </lineage>
</organism>
<evidence type="ECO:0000313" key="11">
    <source>
        <dbReference type="Proteomes" id="UP000190973"/>
    </source>
</evidence>
<dbReference type="RefSeq" id="WP_077837898.1">
    <property type="nucleotide sequence ID" value="NZ_JABTAE010000001.1"/>
</dbReference>
<feature type="transmembrane region" description="Helical" evidence="9">
    <location>
        <begin position="99"/>
        <end position="119"/>
    </location>
</feature>
<feature type="transmembrane region" description="Helical" evidence="9">
    <location>
        <begin position="210"/>
        <end position="240"/>
    </location>
</feature>
<dbReference type="GO" id="GO:0006885">
    <property type="term" value="P:regulation of pH"/>
    <property type="evidence" value="ECO:0007669"/>
    <property type="project" value="UniProtKB-UniRule"/>
</dbReference>
<protein>
    <recommendedName>
        <fullName evidence="9">Na(+)/H(+) antiporter NhaA</fullName>
    </recommendedName>
    <alternativeName>
        <fullName evidence="9">Sodium/proton antiporter NhaA</fullName>
    </alternativeName>
</protein>
<keyword evidence="2 9" id="KW-0050">Antiport</keyword>
<dbReference type="PANTHER" id="PTHR30341">
    <property type="entry name" value="SODIUM ION/PROTON ANTIPORTER NHAA-RELATED"/>
    <property type="match status" value="1"/>
</dbReference>
<keyword evidence="4 9" id="KW-0812">Transmembrane</keyword>
<keyword evidence="3 9" id="KW-1003">Cell membrane</keyword>
<dbReference type="NCBIfam" id="NF007112">
    <property type="entry name" value="PRK09561.1"/>
    <property type="match status" value="1"/>
</dbReference>
<dbReference type="PANTHER" id="PTHR30341:SF0">
    <property type="entry name" value="NA(+)_H(+) ANTIPORTER NHAA"/>
    <property type="match status" value="1"/>
</dbReference>
<feature type="transmembrane region" description="Helical" evidence="9">
    <location>
        <begin position="54"/>
        <end position="79"/>
    </location>
</feature>
<keyword evidence="7 9" id="KW-0472">Membrane</keyword>
<dbReference type="NCBIfam" id="NF007111">
    <property type="entry name" value="PRK09560.1"/>
    <property type="match status" value="1"/>
</dbReference>
<comment type="function">
    <text evidence="9">Na(+)/H(+) antiporter that extrudes sodium in exchange for external protons.</text>
</comment>
<feature type="transmembrane region" description="Helical" evidence="9">
    <location>
        <begin position="338"/>
        <end position="358"/>
    </location>
</feature>
<sequence length="401" mass="43416">MKNKILNPFLYFFKNESSSGIILLISALLAMIIANSKFALVYENTLHTYITIGYMNLSLSMSVLHWINDGLMAIFFLVVGMEIKREVVFGELKSFNKTILPISAAVGGMIVPAIIYALVNYKAVTISGWGIPMATDIAFALGILSLVAKNAPKGIVVFLTALAIVDDLGAIIVIAIFYSNQISWLSLAIGLIVFAILLIANKLQVKHKSFYIIMGLALWIFILKSGIHATIAGVLLGIALPTGKNVNEFKTSVLYKFEHALTPISSFIIMPIFSIANSGVVISTDSLSNIIFSPVSIGIIAGLFVGKQVGIFGISYILVKLKLAELPSNVTKRHLYGASILAGIGFTMSLFISSLSFTDEGTLSLAKMSVMIVSILSAIFGAIIFKLINLKDNYKEEKITN</sequence>
<feature type="transmembrane region" description="Helical" evidence="9">
    <location>
        <begin position="184"/>
        <end position="203"/>
    </location>
</feature>
<feature type="transmembrane region" description="Helical" evidence="9">
    <location>
        <begin position="21"/>
        <end position="42"/>
    </location>
</feature>
<dbReference type="EMBL" id="LZZI01000015">
    <property type="protein sequence ID" value="OOM63238.1"/>
    <property type="molecule type" value="Genomic_DNA"/>
</dbReference>
<evidence type="ECO:0000256" key="7">
    <source>
        <dbReference type="ARBA" id="ARBA00023136"/>
    </source>
</evidence>